<gene>
    <name evidence="1" type="ORF">CUESP1_0288</name>
</gene>
<protein>
    <submittedName>
        <fullName evidence="1">Uncharacterized protein</fullName>
    </submittedName>
</protein>
<dbReference type="AlphaFoldDB" id="A0A1M4PJS1"/>
<sequence length="96" mass="11204">MITNNKIINFINYLSKVNSSTNIFYESFKDDFPLGDYVVEFIIDNKKELNNSFNPKNNPKLEEFAREVVEYSTSKTVETIIGLNQYVQIDNLLINK</sequence>
<name>A0A1M4PJS1_9FIRM</name>
<dbReference type="Proteomes" id="UP000245423">
    <property type="component" value="Chromosome 1"/>
</dbReference>
<evidence type="ECO:0000313" key="1">
    <source>
        <dbReference type="EMBL" id="SHD75683.1"/>
    </source>
</evidence>
<dbReference type="EMBL" id="LT669839">
    <property type="protein sequence ID" value="SHD75683.1"/>
    <property type="molecule type" value="Genomic_DNA"/>
</dbReference>
<organism evidence="1 2">
    <name type="scientific">[Clostridium] ultunense Esp</name>
    <dbReference type="NCBI Taxonomy" id="1288971"/>
    <lineage>
        <taxon>Bacteria</taxon>
        <taxon>Bacillati</taxon>
        <taxon>Bacillota</taxon>
        <taxon>Tissierellia</taxon>
        <taxon>Tissierellales</taxon>
        <taxon>Tepidimicrobiaceae</taxon>
        <taxon>Schnuerera</taxon>
    </lineage>
</organism>
<reference evidence="1 2" key="1">
    <citation type="submission" date="2016-11" db="EMBL/GenBank/DDBJ databases">
        <authorList>
            <person name="Manzoor S."/>
        </authorList>
    </citation>
    <scope>NUCLEOTIDE SEQUENCE [LARGE SCALE GENOMIC DNA]</scope>
    <source>
        <strain evidence="1">Clostridium ultunense strain Esp</strain>
    </source>
</reference>
<keyword evidence="2" id="KW-1185">Reference proteome</keyword>
<evidence type="ECO:0000313" key="2">
    <source>
        <dbReference type="Proteomes" id="UP000245423"/>
    </source>
</evidence>
<accession>A0A1M4PJS1</accession>
<dbReference type="RefSeq" id="WP_025640293.1">
    <property type="nucleotide sequence ID" value="NZ_LT669839.1"/>
</dbReference>
<proteinExistence type="predicted"/>